<accession>A0A6J5F6V3</accession>
<evidence type="ECO:0000313" key="2">
    <source>
        <dbReference type="EMBL" id="VWC44932.1"/>
    </source>
</evidence>
<dbReference type="PANTHER" id="PTHR48207">
    <property type="entry name" value="SUCCINATE--HYDROXYMETHYLGLUTARATE COA-TRANSFERASE"/>
    <property type="match status" value="1"/>
</dbReference>
<dbReference type="InterPro" id="IPR050483">
    <property type="entry name" value="CoA-transferase_III_domain"/>
</dbReference>
<evidence type="ECO:0000256" key="1">
    <source>
        <dbReference type="ARBA" id="ARBA00022679"/>
    </source>
</evidence>
<name>A0A6J5F6V3_9BURK</name>
<reference evidence="2 3" key="1">
    <citation type="submission" date="2019-09" db="EMBL/GenBank/DDBJ databases">
        <authorList>
            <person name="Depoorter E."/>
        </authorList>
    </citation>
    <scope>NUCLEOTIDE SEQUENCE [LARGE SCALE GENOMIC DNA]</scope>
    <source>
        <strain evidence="2">LMG 30113</strain>
    </source>
</reference>
<sequence length="51" mass="5443">MREQAPLAGIRISDMSTGIFGPYCIQILADLGADVIKVEPPDGDSIRNIGK</sequence>
<evidence type="ECO:0000313" key="3">
    <source>
        <dbReference type="Proteomes" id="UP000494330"/>
    </source>
</evidence>
<dbReference type="SUPFAM" id="SSF89796">
    <property type="entry name" value="CoA-transferase family III (CaiB/BaiF)"/>
    <property type="match status" value="1"/>
</dbReference>
<dbReference type="Pfam" id="PF02515">
    <property type="entry name" value="CoA_transf_3"/>
    <property type="match status" value="1"/>
</dbReference>
<dbReference type="Proteomes" id="UP000494330">
    <property type="component" value="Unassembled WGS sequence"/>
</dbReference>
<dbReference type="Gene3D" id="3.40.50.10540">
    <property type="entry name" value="Crotonobetainyl-coa:carnitine coa-transferase, domain 1"/>
    <property type="match status" value="1"/>
</dbReference>
<dbReference type="GO" id="GO:0008410">
    <property type="term" value="F:CoA-transferase activity"/>
    <property type="evidence" value="ECO:0007669"/>
    <property type="project" value="TreeGrafter"/>
</dbReference>
<dbReference type="PANTHER" id="PTHR48207:SF4">
    <property type="entry name" value="BLL6097 PROTEIN"/>
    <property type="match status" value="1"/>
</dbReference>
<dbReference type="InterPro" id="IPR003673">
    <property type="entry name" value="CoA-Trfase_fam_III"/>
</dbReference>
<gene>
    <name evidence="2" type="ORF">BPA30113_07218</name>
</gene>
<proteinExistence type="predicted"/>
<protein>
    <submittedName>
        <fullName evidence="2">Carnitine dehydratase</fullName>
    </submittedName>
</protein>
<dbReference type="AlphaFoldDB" id="A0A6J5F6V3"/>
<dbReference type="InterPro" id="IPR023606">
    <property type="entry name" value="CoA-Trfase_III_dom_1_sf"/>
</dbReference>
<organism evidence="2 3">
    <name type="scientific">Burkholderia paludis</name>
    <dbReference type="NCBI Taxonomy" id="1506587"/>
    <lineage>
        <taxon>Bacteria</taxon>
        <taxon>Pseudomonadati</taxon>
        <taxon>Pseudomonadota</taxon>
        <taxon>Betaproteobacteria</taxon>
        <taxon>Burkholderiales</taxon>
        <taxon>Burkholderiaceae</taxon>
        <taxon>Burkholderia</taxon>
        <taxon>Burkholderia cepacia complex</taxon>
    </lineage>
</organism>
<keyword evidence="3" id="KW-1185">Reference proteome</keyword>
<dbReference type="EMBL" id="CABVQD010000049">
    <property type="protein sequence ID" value="VWC44932.1"/>
    <property type="molecule type" value="Genomic_DNA"/>
</dbReference>
<keyword evidence="1" id="KW-0808">Transferase</keyword>